<dbReference type="PANTHER" id="PTHR24321">
    <property type="entry name" value="DEHYDROGENASES, SHORT CHAIN"/>
    <property type="match status" value="1"/>
</dbReference>
<keyword evidence="4" id="KW-1185">Reference proteome</keyword>
<dbReference type="CDD" id="cd05233">
    <property type="entry name" value="SDR_c"/>
    <property type="match status" value="1"/>
</dbReference>
<dbReference type="PRINTS" id="PR00080">
    <property type="entry name" value="SDRFAMILY"/>
</dbReference>
<protein>
    <submittedName>
        <fullName evidence="3">Short-chain dehydrogenase</fullName>
    </submittedName>
</protein>
<evidence type="ECO:0000256" key="1">
    <source>
        <dbReference type="ARBA" id="ARBA00006484"/>
    </source>
</evidence>
<reference evidence="3 4" key="1">
    <citation type="submission" date="2019-08" db="EMBL/GenBank/DDBJ databases">
        <title>Hyperibacter terrae gen. nov., sp. nov. and Hyperibacter viscosus sp. nov., two new members in the family Rhodospirillaceae isolated from the rhizosphere of Hypericum perforatum.</title>
        <authorList>
            <person name="Noviana Z."/>
        </authorList>
    </citation>
    <scope>NUCLEOTIDE SEQUENCE [LARGE SCALE GENOMIC DNA]</scope>
    <source>
        <strain evidence="3 4">R5959</strain>
    </source>
</reference>
<dbReference type="InterPro" id="IPR036291">
    <property type="entry name" value="NAD(P)-bd_dom_sf"/>
</dbReference>
<dbReference type="SUPFAM" id="SSF51735">
    <property type="entry name" value="NAD(P)-binding Rossmann-fold domains"/>
    <property type="match status" value="1"/>
</dbReference>
<comment type="similarity">
    <text evidence="1">Belongs to the short-chain dehydrogenases/reductases (SDR) family.</text>
</comment>
<dbReference type="InterPro" id="IPR002347">
    <property type="entry name" value="SDR_fam"/>
</dbReference>
<dbReference type="NCBIfam" id="NF005559">
    <property type="entry name" value="PRK07231.1"/>
    <property type="match status" value="1"/>
</dbReference>
<dbReference type="AlphaFoldDB" id="A0A5J6N2L2"/>
<dbReference type="KEGG" id="hadh:FRZ61_39000"/>
<evidence type="ECO:0000256" key="2">
    <source>
        <dbReference type="ARBA" id="ARBA00023002"/>
    </source>
</evidence>
<dbReference type="PROSITE" id="PS00061">
    <property type="entry name" value="ADH_SHORT"/>
    <property type="match status" value="1"/>
</dbReference>
<dbReference type="Proteomes" id="UP000325797">
    <property type="component" value="Chromosome"/>
</dbReference>
<evidence type="ECO:0000313" key="4">
    <source>
        <dbReference type="Proteomes" id="UP000325797"/>
    </source>
</evidence>
<organism evidence="3 4">
    <name type="scientific">Hypericibacter adhaerens</name>
    <dbReference type="NCBI Taxonomy" id="2602016"/>
    <lineage>
        <taxon>Bacteria</taxon>
        <taxon>Pseudomonadati</taxon>
        <taxon>Pseudomonadota</taxon>
        <taxon>Alphaproteobacteria</taxon>
        <taxon>Rhodospirillales</taxon>
        <taxon>Dongiaceae</taxon>
        <taxon>Hypericibacter</taxon>
    </lineage>
</organism>
<dbReference type="PANTHER" id="PTHR24321:SF15">
    <property type="entry name" value="OXIDOREDUCTASE UCPA"/>
    <property type="match status" value="1"/>
</dbReference>
<name>A0A5J6N2L2_9PROT</name>
<keyword evidence="2" id="KW-0560">Oxidoreductase</keyword>
<dbReference type="FunFam" id="3.40.50.720:FF:000084">
    <property type="entry name" value="Short-chain dehydrogenase reductase"/>
    <property type="match status" value="1"/>
</dbReference>
<dbReference type="Pfam" id="PF13561">
    <property type="entry name" value="adh_short_C2"/>
    <property type="match status" value="1"/>
</dbReference>
<dbReference type="GO" id="GO:0016491">
    <property type="term" value="F:oxidoreductase activity"/>
    <property type="evidence" value="ECO:0007669"/>
    <property type="project" value="UniProtKB-KW"/>
</dbReference>
<dbReference type="EMBL" id="CP042582">
    <property type="protein sequence ID" value="QEX23959.1"/>
    <property type="molecule type" value="Genomic_DNA"/>
</dbReference>
<proteinExistence type="inferred from homology"/>
<accession>A0A5J6N2L2</accession>
<dbReference type="InterPro" id="IPR020904">
    <property type="entry name" value="Sc_DH/Rdtase_CS"/>
</dbReference>
<evidence type="ECO:0000313" key="3">
    <source>
        <dbReference type="EMBL" id="QEX23959.1"/>
    </source>
</evidence>
<dbReference type="RefSeq" id="WP_151119282.1">
    <property type="nucleotide sequence ID" value="NZ_CP042582.1"/>
</dbReference>
<dbReference type="OrthoDB" id="9797020at2"/>
<sequence length="260" mass="26716">MGMLAGKIAVVTGAGSGLGRAVAQKFAAEGAAGLVLIDRDKAGLADTRETIAAPKSCDIHARALDVTDSAALADAARKAEAAFGGADIVVCAAGIIGPFGKIVDCPEEDWLKVFAVNVHGTFLTVKHFLPLLRKRGGGSIVNFSSTAGLVGDPLLGPYSASKGAVTLMTRSLARNHAAENIRVNCVCPGSIETPMLQSVFDDLQDDPAAKAQREREFIAFHPMGRFGKPAEVADAVLYLASPASSFVTGISLPVDGGSVA</sequence>
<gene>
    <name evidence="3" type="ORF">FRZ61_39000</name>
</gene>
<dbReference type="PRINTS" id="PR00081">
    <property type="entry name" value="GDHRDH"/>
</dbReference>
<dbReference type="Gene3D" id="3.40.50.720">
    <property type="entry name" value="NAD(P)-binding Rossmann-like Domain"/>
    <property type="match status" value="1"/>
</dbReference>